<reference evidence="2" key="1">
    <citation type="journal article" date="2019" name="Int. J. Syst. Evol. Microbiol.">
        <title>The Global Catalogue of Microorganisms (GCM) 10K type strain sequencing project: providing services to taxonomists for standard genome sequencing and annotation.</title>
        <authorList>
            <consortium name="The Broad Institute Genomics Platform"/>
            <consortium name="The Broad Institute Genome Sequencing Center for Infectious Disease"/>
            <person name="Wu L."/>
            <person name="Ma J."/>
        </authorList>
    </citation>
    <scope>NUCLEOTIDE SEQUENCE [LARGE SCALE GENOMIC DNA]</scope>
    <source>
        <strain evidence="2">JCM 10673</strain>
    </source>
</reference>
<name>A0ABP3ZLN9_9ACTN</name>
<dbReference type="EMBL" id="BAAAHG010000038">
    <property type="protein sequence ID" value="GAA0921967.1"/>
    <property type="molecule type" value="Genomic_DNA"/>
</dbReference>
<evidence type="ECO:0000313" key="1">
    <source>
        <dbReference type="EMBL" id="GAA0921967.1"/>
    </source>
</evidence>
<gene>
    <name evidence="1" type="ORF">GCM10009549_41350</name>
</gene>
<accession>A0ABP3ZLN9</accession>
<comment type="caution">
    <text evidence="1">The sequence shown here is derived from an EMBL/GenBank/DDBJ whole genome shotgun (WGS) entry which is preliminary data.</text>
</comment>
<proteinExistence type="predicted"/>
<sequence>MAAPIQGGLQAGSPAALFTAGAGGGITRRTVWTVAYEDRFTLAVALFADKPGKKKNTTVPALLPTSPSPTEFTRRTALRVWERLK</sequence>
<protein>
    <submittedName>
        <fullName evidence="1">Uncharacterized protein</fullName>
    </submittedName>
</protein>
<evidence type="ECO:0000313" key="2">
    <source>
        <dbReference type="Proteomes" id="UP001501005"/>
    </source>
</evidence>
<dbReference type="Proteomes" id="UP001501005">
    <property type="component" value="Unassembled WGS sequence"/>
</dbReference>
<keyword evidence="2" id="KW-1185">Reference proteome</keyword>
<organism evidence="1 2">
    <name type="scientific">Streptomyces thermoalcalitolerans</name>
    <dbReference type="NCBI Taxonomy" id="65605"/>
    <lineage>
        <taxon>Bacteria</taxon>
        <taxon>Bacillati</taxon>
        <taxon>Actinomycetota</taxon>
        <taxon>Actinomycetes</taxon>
        <taxon>Kitasatosporales</taxon>
        <taxon>Streptomycetaceae</taxon>
        <taxon>Streptomyces</taxon>
    </lineage>
</organism>